<dbReference type="AlphaFoldDB" id="A0A8T7LWP8"/>
<protein>
    <submittedName>
        <fullName evidence="1">Uncharacterized protein</fullName>
    </submittedName>
</protein>
<evidence type="ECO:0000313" key="3">
    <source>
        <dbReference type="Proteomes" id="UP000521676"/>
    </source>
</evidence>
<evidence type="ECO:0000313" key="1">
    <source>
        <dbReference type="EMBL" id="NWJ44632.1"/>
    </source>
</evidence>
<sequence>MISRELKSQSPGSETVTFRYQTAFNDEDEEIFRAGQLVPAGTYVEIDGWRQVTLDVPGTLPASLDGRRAEYRRYYCPWLQETA</sequence>
<organism evidence="1 3">
    <name type="scientific">Candidatus Chlorohelix allophototropha</name>
    <dbReference type="NCBI Taxonomy" id="3003348"/>
    <lineage>
        <taxon>Bacteria</taxon>
        <taxon>Bacillati</taxon>
        <taxon>Chloroflexota</taxon>
        <taxon>Chloroflexia</taxon>
        <taxon>Candidatus Chloroheliales</taxon>
        <taxon>Candidatus Chloroheliaceae</taxon>
        <taxon>Candidatus Chlorohelix</taxon>
    </lineage>
</organism>
<reference evidence="1 3" key="1">
    <citation type="submission" date="2020-06" db="EMBL/GenBank/DDBJ databases">
        <title>Anoxygenic phototrophic Chloroflexota member uses a Type I reaction center.</title>
        <authorList>
            <person name="Tsuji J.M."/>
            <person name="Shaw N.A."/>
            <person name="Nagashima S."/>
            <person name="Venkiteswaran J."/>
            <person name="Schiff S.L."/>
            <person name="Hanada S."/>
            <person name="Tank M."/>
            <person name="Neufeld J.D."/>
        </authorList>
    </citation>
    <scope>NUCLEOTIDE SEQUENCE [LARGE SCALE GENOMIC DNA]</scope>
    <source>
        <strain evidence="1">L227-S17</strain>
    </source>
</reference>
<proteinExistence type="predicted"/>
<dbReference type="Proteomes" id="UP000521676">
    <property type="component" value="Unassembled WGS sequence"/>
</dbReference>
<dbReference type="EMBL" id="CP128399">
    <property type="protein sequence ID" value="WJW66521.1"/>
    <property type="molecule type" value="Genomic_DNA"/>
</dbReference>
<evidence type="ECO:0000313" key="2">
    <source>
        <dbReference type="EMBL" id="WJW66521.1"/>
    </source>
</evidence>
<name>A0A8T7LWP8_9CHLR</name>
<accession>A0A8T7LWP8</accession>
<keyword evidence="4" id="KW-1185">Reference proteome</keyword>
<dbReference type="RefSeq" id="WP_341468409.1">
    <property type="nucleotide sequence ID" value="NZ_CP128399.1"/>
</dbReference>
<dbReference type="EMBL" id="JACATZ010000001">
    <property type="protein sequence ID" value="NWJ44632.1"/>
    <property type="molecule type" value="Genomic_DNA"/>
</dbReference>
<gene>
    <name evidence="1" type="ORF">HXX08_02020</name>
    <name evidence="2" type="ORF">OZ401_002324</name>
</gene>
<evidence type="ECO:0000313" key="4">
    <source>
        <dbReference type="Proteomes" id="UP001431572"/>
    </source>
</evidence>
<reference evidence="2" key="2">
    <citation type="journal article" date="2024" name="Nature">
        <title>Anoxygenic phototroph of the Chloroflexota uses a type I reaction centre.</title>
        <authorList>
            <person name="Tsuji J.M."/>
            <person name="Shaw N.A."/>
            <person name="Nagashima S."/>
            <person name="Venkiteswaran J.J."/>
            <person name="Schiff S.L."/>
            <person name="Watanabe T."/>
            <person name="Fukui M."/>
            <person name="Hanada S."/>
            <person name="Tank M."/>
            <person name="Neufeld J.D."/>
        </authorList>
    </citation>
    <scope>NUCLEOTIDE SEQUENCE</scope>
    <source>
        <strain evidence="2">L227-S17</strain>
    </source>
</reference>
<dbReference type="Proteomes" id="UP001431572">
    <property type="component" value="Chromosome 1"/>
</dbReference>